<organism evidence="3 4">
    <name type="scientific">candidate division WOR-1 bacterium DG_54_3</name>
    <dbReference type="NCBI Taxonomy" id="1703775"/>
    <lineage>
        <taxon>Bacteria</taxon>
        <taxon>Bacillati</taxon>
        <taxon>Saganbacteria</taxon>
    </lineage>
</organism>
<feature type="region of interest" description="Disordered" evidence="1">
    <location>
        <begin position="23"/>
        <end position="70"/>
    </location>
</feature>
<reference evidence="3 4" key="1">
    <citation type="journal article" date="2015" name="Microbiome">
        <title>Genomic resolution of linkages in carbon, nitrogen, and sulfur cycling among widespread estuary sediment bacteria.</title>
        <authorList>
            <person name="Baker B.J."/>
            <person name="Lazar C.S."/>
            <person name="Teske A.P."/>
            <person name="Dick G.J."/>
        </authorList>
    </citation>
    <scope>NUCLEOTIDE SEQUENCE [LARGE SCALE GENOMIC DNA]</scope>
    <source>
        <strain evidence="3">DG_54_3</strain>
    </source>
</reference>
<evidence type="ECO:0000256" key="2">
    <source>
        <dbReference type="SAM" id="SignalP"/>
    </source>
</evidence>
<evidence type="ECO:0000313" key="3">
    <source>
        <dbReference type="EMBL" id="KPJ63301.1"/>
    </source>
</evidence>
<evidence type="ECO:0000256" key="1">
    <source>
        <dbReference type="SAM" id="MobiDB-lite"/>
    </source>
</evidence>
<dbReference type="PROSITE" id="PS51257">
    <property type="entry name" value="PROKAR_LIPOPROTEIN"/>
    <property type="match status" value="1"/>
</dbReference>
<accession>A0A0S7XLG1</accession>
<name>A0A0S7XLG1_UNCSA</name>
<gene>
    <name evidence="3" type="ORF">AMJ44_14600</name>
</gene>
<evidence type="ECO:0000313" key="4">
    <source>
        <dbReference type="Proteomes" id="UP000051861"/>
    </source>
</evidence>
<feature type="compositionally biased region" description="Polar residues" evidence="1">
    <location>
        <begin position="28"/>
        <end position="39"/>
    </location>
</feature>
<sequence>MRKLYIIILIMFLALAVSCKKSGDSEVNKGTNPTENQQAEKAPDKGETPGRPGQKTGAKPQDGKEIDVDKLDIPDRVKEAIKSGRIPKEQIPDILARFQGGGGPAVPVSVTPVQRQNLNSYLVLNGIIEPEQSLRKREIMSKKTMFWLNSMTRKS</sequence>
<feature type="chain" id="PRO_5006640109" evidence="2">
    <location>
        <begin position="17"/>
        <end position="155"/>
    </location>
</feature>
<comment type="caution">
    <text evidence="3">The sequence shown here is derived from an EMBL/GenBank/DDBJ whole genome shotgun (WGS) entry which is preliminary data.</text>
</comment>
<feature type="signal peptide" evidence="2">
    <location>
        <begin position="1"/>
        <end position="16"/>
    </location>
</feature>
<dbReference type="Proteomes" id="UP000051861">
    <property type="component" value="Unassembled WGS sequence"/>
</dbReference>
<keyword evidence="2" id="KW-0732">Signal</keyword>
<feature type="compositionally biased region" description="Basic and acidic residues" evidence="1">
    <location>
        <begin position="61"/>
        <end position="70"/>
    </location>
</feature>
<protein>
    <submittedName>
        <fullName evidence="3">Uncharacterized protein</fullName>
    </submittedName>
</protein>
<dbReference type="AlphaFoldDB" id="A0A0S7XLG1"/>
<dbReference type="EMBL" id="LIZX01000239">
    <property type="protein sequence ID" value="KPJ63301.1"/>
    <property type="molecule type" value="Genomic_DNA"/>
</dbReference>
<proteinExistence type="predicted"/>